<sequence>MDALLRELVAAAGLPAVRETTPISGHGFDHTIVVATLADNRRC</sequence>
<protein>
    <submittedName>
        <fullName evidence="1">Uncharacterized protein</fullName>
    </submittedName>
</protein>
<dbReference type="EMBL" id="JACHKF010000001">
    <property type="protein sequence ID" value="MBB6567020.1"/>
    <property type="molecule type" value="Genomic_DNA"/>
</dbReference>
<dbReference type="Proteomes" id="UP000553957">
    <property type="component" value="Unassembled WGS sequence"/>
</dbReference>
<organism evidence="1 2">
    <name type="scientific">Kribbella sandramycini</name>
    <dbReference type="NCBI Taxonomy" id="60450"/>
    <lineage>
        <taxon>Bacteria</taxon>
        <taxon>Bacillati</taxon>
        <taxon>Actinomycetota</taxon>
        <taxon>Actinomycetes</taxon>
        <taxon>Propionibacteriales</taxon>
        <taxon>Kribbellaceae</taxon>
        <taxon>Kribbella</taxon>
    </lineage>
</organism>
<reference evidence="1 2" key="1">
    <citation type="submission" date="2020-08" db="EMBL/GenBank/DDBJ databases">
        <title>Sequencing the genomes of 1000 actinobacteria strains.</title>
        <authorList>
            <person name="Klenk H.-P."/>
        </authorList>
    </citation>
    <scope>NUCLEOTIDE SEQUENCE [LARGE SCALE GENOMIC DNA]</scope>
    <source>
        <strain evidence="1 2">DSM 15626</strain>
    </source>
</reference>
<dbReference type="RefSeq" id="WP_272954742.1">
    <property type="nucleotide sequence ID" value="NZ_BAAAGT010000008.1"/>
</dbReference>
<evidence type="ECO:0000313" key="1">
    <source>
        <dbReference type="EMBL" id="MBB6567020.1"/>
    </source>
</evidence>
<accession>A0A841SBK0</accession>
<comment type="caution">
    <text evidence="1">The sequence shown here is derived from an EMBL/GenBank/DDBJ whole genome shotgun (WGS) entry which is preliminary data.</text>
</comment>
<dbReference type="AlphaFoldDB" id="A0A841SBK0"/>
<evidence type="ECO:0000313" key="2">
    <source>
        <dbReference type="Proteomes" id="UP000553957"/>
    </source>
</evidence>
<name>A0A841SBK0_9ACTN</name>
<gene>
    <name evidence="1" type="ORF">HNR71_002657</name>
</gene>
<proteinExistence type="predicted"/>